<evidence type="ECO:0000259" key="1">
    <source>
        <dbReference type="Pfam" id="PF00535"/>
    </source>
</evidence>
<gene>
    <name evidence="2" type="ORF">ASZ90_007958</name>
</gene>
<organism evidence="2">
    <name type="scientific">hydrocarbon metagenome</name>
    <dbReference type="NCBI Taxonomy" id="938273"/>
    <lineage>
        <taxon>unclassified sequences</taxon>
        <taxon>metagenomes</taxon>
        <taxon>ecological metagenomes</taxon>
    </lineage>
</organism>
<dbReference type="InterPro" id="IPR001173">
    <property type="entry name" value="Glyco_trans_2-like"/>
</dbReference>
<keyword evidence="2" id="KW-0808">Transferase</keyword>
<reference evidence="2" key="1">
    <citation type="journal article" date="2015" name="Proc. Natl. Acad. Sci. U.S.A.">
        <title>Networks of energetic and metabolic interactions define dynamics in microbial communities.</title>
        <authorList>
            <person name="Embree M."/>
            <person name="Liu J.K."/>
            <person name="Al-Bassam M.M."/>
            <person name="Zengler K."/>
        </authorList>
    </citation>
    <scope>NUCLEOTIDE SEQUENCE</scope>
</reference>
<evidence type="ECO:0000313" key="2">
    <source>
        <dbReference type="EMBL" id="KUG22226.1"/>
    </source>
</evidence>
<dbReference type="GO" id="GO:0016740">
    <property type="term" value="F:transferase activity"/>
    <property type="evidence" value="ECO:0007669"/>
    <property type="project" value="UniProtKB-KW"/>
</dbReference>
<name>A0A0W8FNE3_9ZZZZ</name>
<dbReference type="CDD" id="cd04179">
    <property type="entry name" value="DPM_DPG-synthase_like"/>
    <property type="match status" value="1"/>
</dbReference>
<comment type="caution">
    <text evidence="2">The sequence shown here is derived from an EMBL/GenBank/DDBJ whole genome shotgun (WGS) entry which is preliminary data.</text>
</comment>
<dbReference type="InterPro" id="IPR050256">
    <property type="entry name" value="Glycosyltransferase_2"/>
</dbReference>
<dbReference type="InterPro" id="IPR029044">
    <property type="entry name" value="Nucleotide-diphossugar_trans"/>
</dbReference>
<dbReference type="SUPFAM" id="SSF53448">
    <property type="entry name" value="Nucleotide-diphospho-sugar transferases"/>
    <property type="match status" value="1"/>
</dbReference>
<dbReference type="Gene3D" id="3.90.550.10">
    <property type="entry name" value="Spore Coat Polysaccharide Biosynthesis Protein SpsA, Chain A"/>
    <property type="match status" value="1"/>
</dbReference>
<sequence>MPNNYKKLSVLIPAYNEQETVISLLDKVKATETCLKKEIIVIDNNSTDNTHKLISDWISNNKNVSAKLLVEKVPGKGAAVRSGIKAATGDILIIQDADLEYDPNDYSELLKPIIEGKTKVVYGNRLGFKDNKTAHLSFYIGGRTMTILGTLIFGKNVKDINTCYKVWTADLTKNVEFEENGFAFDFAEITPFFISSLKKDKMEIMTVPVHFYPRTIAEGKKIRWMDGVYGIRAMLKYRFKNI</sequence>
<dbReference type="AlphaFoldDB" id="A0A0W8FNE3"/>
<dbReference type="Pfam" id="PF00535">
    <property type="entry name" value="Glycos_transf_2"/>
    <property type="match status" value="1"/>
</dbReference>
<dbReference type="PANTHER" id="PTHR48090">
    <property type="entry name" value="UNDECAPRENYL-PHOSPHATE 4-DEOXY-4-FORMAMIDO-L-ARABINOSE TRANSFERASE-RELATED"/>
    <property type="match status" value="1"/>
</dbReference>
<dbReference type="PANTHER" id="PTHR48090:SF7">
    <property type="entry name" value="RFBJ PROTEIN"/>
    <property type="match status" value="1"/>
</dbReference>
<dbReference type="EMBL" id="LNQE01000977">
    <property type="protein sequence ID" value="KUG22226.1"/>
    <property type="molecule type" value="Genomic_DNA"/>
</dbReference>
<accession>A0A0W8FNE3</accession>
<protein>
    <submittedName>
        <fullName evidence="2">Glycosyl transferase, family 2</fullName>
    </submittedName>
</protein>
<proteinExistence type="predicted"/>
<feature type="domain" description="Glycosyltransferase 2-like" evidence="1">
    <location>
        <begin position="9"/>
        <end position="133"/>
    </location>
</feature>